<sequence length="128" mass="14076">MIFLVLRFSFRPETSEEERAAVLARMRRTASVGSVSCSTVGPDLSDGPEGYTHVYCAGVADLGALRSYLYDPVHLEGDREILPRLARLAAFQLSDDPSPGLGEEIAAMHREKLAAYPEWGRLLDAVPR</sequence>
<dbReference type="SUPFAM" id="SSF54909">
    <property type="entry name" value="Dimeric alpha+beta barrel"/>
    <property type="match status" value="1"/>
</dbReference>
<dbReference type="Proteomes" id="UP000272474">
    <property type="component" value="Unassembled WGS sequence"/>
</dbReference>
<protein>
    <submittedName>
        <fullName evidence="2">Dabb family protein</fullName>
    </submittedName>
</protein>
<name>A0A3A9YSR0_9ACTN</name>
<organism evidence="2 3">
    <name type="scientific">Streptomyces hoynatensis</name>
    <dbReference type="NCBI Taxonomy" id="1141874"/>
    <lineage>
        <taxon>Bacteria</taxon>
        <taxon>Bacillati</taxon>
        <taxon>Actinomycetota</taxon>
        <taxon>Actinomycetes</taxon>
        <taxon>Kitasatosporales</taxon>
        <taxon>Streptomycetaceae</taxon>
        <taxon>Streptomyces</taxon>
    </lineage>
</organism>
<dbReference type="SMART" id="SM00886">
    <property type="entry name" value="Dabb"/>
    <property type="match status" value="1"/>
</dbReference>
<dbReference type="RefSeq" id="WP_120683163.1">
    <property type="nucleotide sequence ID" value="NZ_RBAL01000017.1"/>
</dbReference>
<dbReference type="OrthoDB" id="5518399at2"/>
<comment type="caution">
    <text evidence="2">The sequence shown here is derived from an EMBL/GenBank/DDBJ whole genome shotgun (WGS) entry which is preliminary data.</text>
</comment>
<gene>
    <name evidence="2" type="ORF">D7294_23910</name>
</gene>
<reference evidence="2 3" key="1">
    <citation type="journal article" date="2014" name="Int. J. Syst. Evol. Microbiol.">
        <title>Streptomyces hoynatensis sp. nov., isolated from deep marine sediment.</title>
        <authorList>
            <person name="Veyisoglu A."/>
            <person name="Sahin N."/>
        </authorList>
    </citation>
    <scope>NUCLEOTIDE SEQUENCE [LARGE SCALE GENOMIC DNA]</scope>
    <source>
        <strain evidence="2 3">KCTC 29097</strain>
    </source>
</reference>
<dbReference type="Pfam" id="PF07876">
    <property type="entry name" value="Dabb"/>
    <property type="match status" value="1"/>
</dbReference>
<dbReference type="Gene3D" id="3.30.70.100">
    <property type="match status" value="1"/>
</dbReference>
<dbReference type="PROSITE" id="PS51502">
    <property type="entry name" value="S_R_A_B_BARREL"/>
    <property type="match status" value="1"/>
</dbReference>
<dbReference type="AlphaFoldDB" id="A0A3A9YSR0"/>
<evidence type="ECO:0000313" key="3">
    <source>
        <dbReference type="Proteomes" id="UP000272474"/>
    </source>
</evidence>
<proteinExistence type="predicted"/>
<dbReference type="InterPro" id="IPR013097">
    <property type="entry name" value="Dabb"/>
</dbReference>
<feature type="domain" description="Stress-response A/B barrel" evidence="1">
    <location>
        <begin position="2"/>
        <end position="93"/>
    </location>
</feature>
<accession>A0A3A9YSR0</accession>
<keyword evidence="3" id="KW-1185">Reference proteome</keyword>
<evidence type="ECO:0000313" key="2">
    <source>
        <dbReference type="EMBL" id="RKN38524.1"/>
    </source>
</evidence>
<evidence type="ECO:0000259" key="1">
    <source>
        <dbReference type="PROSITE" id="PS51502"/>
    </source>
</evidence>
<dbReference type="EMBL" id="RBAL01000017">
    <property type="protein sequence ID" value="RKN38524.1"/>
    <property type="molecule type" value="Genomic_DNA"/>
</dbReference>
<dbReference type="InterPro" id="IPR011008">
    <property type="entry name" value="Dimeric_a/b-barrel"/>
</dbReference>